<dbReference type="Proteomes" id="UP000298112">
    <property type="component" value="Unassembled WGS sequence"/>
</dbReference>
<dbReference type="RefSeq" id="WP_135658713.1">
    <property type="nucleotide sequence ID" value="NZ_RQHF01000025.1"/>
</dbReference>
<protein>
    <submittedName>
        <fullName evidence="2">DUF3365 domain-containing protein</fullName>
    </submittedName>
</protein>
<sequence length="187" mass="20607">MKKISLRELGITVCISILLACFGCQKVDYEVIAKGITKEAKTNLTEKLTTSIAAGGTVQAIPFCKQNAVAFTNTLGTKNGVLLRRISDKPRNPLNVVSDEERRIFLEISANQSKEGEYPTKTVTTEDFVTVYIPIPTAGLCLQCHGEPNLDIKKDTLKILQKEYPGDLALGYRVGDLRGLFSVRFPK</sequence>
<organism evidence="2 3">
    <name type="scientific">Leptospira vanthielii</name>
    <dbReference type="NCBI Taxonomy" id="293085"/>
    <lineage>
        <taxon>Bacteria</taxon>
        <taxon>Pseudomonadati</taxon>
        <taxon>Spirochaetota</taxon>
        <taxon>Spirochaetia</taxon>
        <taxon>Leptospirales</taxon>
        <taxon>Leptospiraceae</taxon>
        <taxon>Leptospira</taxon>
    </lineage>
</organism>
<evidence type="ECO:0000259" key="1">
    <source>
        <dbReference type="Pfam" id="PF11845"/>
    </source>
</evidence>
<comment type="caution">
    <text evidence="2">The sequence shown here is derived from an EMBL/GenBank/DDBJ whole genome shotgun (WGS) entry which is preliminary data.</text>
</comment>
<evidence type="ECO:0000313" key="3">
    <source>
        <dbReference type="Proteomes" id="UP000298112"/>
    </source>
</evidence>
<dbReference type="PROSITE" id="PS51257">
    <property type="entry name" value="PROKAR_LIPOPROTEIN"/>
    <property type="match status" value="1"/>
</dbReference>
<dbReference type="InterPro" id="IPR021796">
    <property type="entry name" value="Tll0287-like_dom"/>
</dbReference>
<dbReference type="EMBL" id="RQHF01000025">
    <property type="protein sequence ID" value="TGM56923.1"/>
    <property type="molecule type" value="Genomic_DNA"/>
</dbReference>
<feature type="domain" description="Tll0287-like" evidence="1">
    <location>
        <begin position="54"/>
        <end position="186"/>
    </location>
</feature>
<gene>
    <name evidence="2" type="ORF">EHQ95_09855</name>
</gene>
<dbReference type="Pfam" id="PF11845">
    <property type="entry name" value="Tll0287-like"/>
    <property type="match status" value="1"/>
</dbReference>
<accession>A0ABY2NP81</accession>
<evidence type="ECO:0000313" key="2">
    <source>
        <dbReference type="EMBL" id="TGM56923.1"/>
    </source>
</evidence>
<keyword evidence="3" id="KW-1185">Reference proteome</keyword>
<proteinExistence type="predicted"/>
<reference evidence="3" key="1">
    <citation type="journal article" date="2019" name="PLoS Negl. Trop. Dis.">
        <title>Revisiting the worldwide diversity of Leptospira species in the environment.</title>
        <authorList>
            <person name="Vincent A.T."/>
            <person name="Schiettekatte O."/>
            <person name="Bourhy P."/>
            <person name="Veyrier F.J."/>
            <person name="Picardeau M."/>
        </authorList>
    </citation>
    <scope>NUCLEOTIDE SEQUENCE [LARGE SCALE GENOMIC DNA]</scope>
    <source>
        <strain evidence="3">201601955</strain>
    </source>
</reference>
<name>A0ABY2NP81_9LEPT</name>